<protein>
    <submittedName>
        <fullName evidence="4">Serine/threonine protein kinase</fullName>
    </submittedName>
</protein>
<dbReference type="EMBL" id="ADVG01000003">
    <property type="protein sequence ID" value="EFH83309.1"/>
    <property type="molecule type" value="Genomic_DNA"/>
</dbReference>
<keyword evidence="4" id="KW-0418">Kinase</keyword>
<dbReference type="PANTHER" id="PTHR48007:SF4">
    <property type="entry name" value="LEUCINE-RICH REPEAT RECEPTOR-LIKE PROTEIN KINASE PXC1"/>
    <property type="match status" value="1"/>
</dbReference>
<evidence type="ECO:0000256" key="1">
    <source>
        <dbReference type="SAM" id="MobiDB-lite"/>
    </source>
</evidence>
<comment type="caution">
    <text evidence="4">The sequence shown here is derived from an EMBL/GenBank/DDBJ whole genome shotgun (WGS) entry which is preliminary data.</text>
</comment>
<keyword evidence="2" id="KW-0472">Membrane</keyword>
<sequence length="489" mass="53438">MNEQFRGYRLVTQLAKKTKSSLYLARPITAPTEKVTIKIFDSLDSGIDQEFFYNEVDQLIQLRHPFLNSLLDGGIEHGNPYLISRYAPNGSLRQRLKSVRPLTLENSFLILMQVGQALAYTHGWNVVHTHLKPENVLFNAQDEAMLADFIPPSLLKSYFSHSQLEQEDSQYQAPEQNNGTSRRESDQYALGFMAYELLTGEPPHAATTFTEGQFTQIYPVLPSHIVPALPRYLDDALLKALADDPLERHENVAVFIEALTAGHVNVTMNPSLEMLLPLLTGEKGASTPASLLTSKNKKSSPLSPRESIAVATPPRPKGGNVRPEAQERGTDKPAPLILPQTSNAPIMEAPESTFQITQKEPSLVQTKTPTQRSRKVVLIGSFLALACVLLLSIGLLLQFLSSGKQEQRPTFPATAPSMAATKTQTQVPVAQSTITPLPTATQKARVTPSPTANVLPTATATSPGPRPTPTSGPKPTPTPICQCLLLCKC</sequence>
<evidence type="ECO:0000259" key="3">
    <source>
        <dbReference type="PROSITE" id="PS50011"/>
    </source>
</evidence>
<feature type="compositionally biased region" description="Polar residues" evidence="1">
    <location>
        <begin position="420"/>
        <end position="454"/>
    </location>
</feature>
<dbReference type="InterPro" id="IPR000719">
    <property type="entry name" value="Prot_kinase_dom"/>
</dbReference>
<dbReference type="RefSeq" id="WP_007913933.1">
    <property type="nucleotide sequence ID" value="NZ_ADVG01000003.1"/>
</dbReference>
<dbReference type="AlphaFoldDB" id="D6TSA8"/>
<feature type="transmembrane region" description="Helical" evidence="2">
    <location>
        <begin position="376"/>
        <end position="400"/>
    </location>
</feature>
<dbReference type="GO" id="GO:0004674">
    <property type="term" value="F:protein serine/threonine kinase activity"/>
    <property type="evidence" value="ECO:0007669"/>
    <property type="project" value="UniProtKB-KW"/>
</dbReference>
<feature type="region of interest" description="Disordered" evidence="1">
    <location>
        <begin position="286"/>
        <end position="338"/>
    </location>
</feature>
<dbReference type="CDD" id="cd14014">
    <property type="entry name" value="STKc_PknB_like"/>
    <property type="match status" value="1"/>
</dbReference>
<feature type="domain" description="Protein kinase" evidence="3">
    <location>
        <begin position="8"/>
        <end position="266"/>
    </location>
</feature>
<organism evidence="4 5">
    <name type="scientific">Ktedonobacter racemifer DSM 44963</name>
    <dbReference type="NCBI Taxonomy" id="485913"/>
    <lineage>
        <taxon>Bacteria</taxon>
        <taxon>Bacillati</taxon>
        <taxon>Chloroflexota</taxon>
        <taxon>Ktedonobacteria</taxon>
        <taxon>Ktedonobacterales</taxon>
        <taxon>Ktedonobacteraceae</taxon>
        <taxon>Ktedonobacter</taxon>
    </lineage>
</organism>
<evidence type="ECO:0000313" key="5">
    <source>
        <dbReference type="Proteomes" id="UP000004508"/>
    </source>
</evidence>
<dbReference type="InterPro" id="IPR046959">
    <property type="entry name" value="PRK1-6/SRF4-like"/>
</dbReference>
<keyword evidence="4" id="KW-0808">Transferase</keyword>
<dbReference type="PANTHER" id="PTHR48007">
    <property type="entry name" value="LEUCINE-RICH REPEAT RECEPTOR-LIKE PROTEIN KINASE PXC1"/>
    <property type="match status" value="1"/>
</dbReference>
<dbReference type="SUPFAM" id="SSF56112">
    <property type="entry name" value="Protein kinase-like (PK-like)"/>
    <property type="match status" value="1"/>
</dbReference>
<feature type="compositionally biased region" description="Pro residues" evidence="1">
    <location>
        <begin position="464"/>
        <end position="476"/>
    </location>
</feature>
<accession>D6TSA8</accession>
<dbReference type="eggNOG" id="COG0515">
    <property type="taxonomic scope" value="Bacteria"/>
</dbReference>
<evidence type="ECO:0000256" key="2">
    <source>
        <dbReference type="SAM" id="Phobius"/>
    </source>
</evidence>
<dbReference type="InParanoid" id="D6TSA8"/>
<dbReference type="STRING" id="485913.Krac_4257"/>
<feature type="region of interest" description="Disordered" evidence="1">
    <location>
        <begin position="407"/>
        <end position="476"/>
    </location>
</feature>
<dbReference type="GO" id="GO:0005524">
    <property type="term" value="F:ATP binding"/>
    <property type="evidence" value="ECO:0007669"/>
    <property type="project" value="InterPro"/>
</dbReference>
<dbReference type="Pfam" id="PF00069">
    <property type="entry name" value="Pkinase"/>
    <property type="match status" value="1"/>
</dbReference>
<dbReference type="PROSITE" id="PS50011">
    <property type="entry name" value="PROTEIN_KINASE_DOM"/>
    <property type="match status" value="1"/>
</dbReference>
<feature type="compositionally biased region" description="Polar residues" evidence="1">
    <location>
        <begin position="287"/>
        <end position="302"/>
    </location>
</feature>
<dbReference type="InterPro" id="IPR011009">
    <property type="entry name" value="Kinase-like_dom_sf"/>
</dbReference>
<dbReference type="OrthoDB" id="9788659at2"/>
<keyword evidence="2" id="KW-1133">Transmembrane helix</keyword>
<keyword evidence="2" id="KW-0812">Transmembrane</keyword>
<evidence type="ECO:0000313" key="4">
    <source>
        <dbReference type="EMBL" id="EFH83309.1"/>
    </source>
</evidence>
<proteinExistence type="predicted"/>
<gene>
    <name evidence="4" type="ORF">Krac_4257</name>
</gene>
<keyword evidence="4" id="KW-0723">Serine/threonine-protein kinase</keyword>
<keyword evidence="5" id="KW-1185">Reference proteome</keyword>
<dbReference type="Proteomes" id="UP000004508">
    <property type="component" value="Unassembled WGS sequence"/>
</dbReference>
<name>D6TSA8_KTERA</name>
<dbReference type="Gene3D" id="1.10.510.10">
    <property type="entry name" value="Transferase(Phosphotransferase) domain 1"/>
    <property type="match status" value="1"/>
</dbReference>
<reference evidence="4 5" key="1">
    <citation type="journal article" date="2011" name="Stand. Genomic Sci.">
        <title>Non-contiguous finished genome sequence and contextual data of the filamentous soil bacterium Ktedonobacter racemifer type strain (SOSP1-21).</title>
        <authorList>
            <person name="Chang Y.J."/>
            <person name="Land M."/>
            <person name="Hauser L."/>
            <person name="Chertkov O."/>
            <person name="Del Rio T.G."/>
            <person name="Nolan M."/>
            <person name="Copeland A."/>
            <person name="Tice H."/>
            <person name="Cheng J.F."/>
            <person name="Lucas S."/>
            <person name="Han C."/>
            <person name="Goodwin L."/>
            <person name="Pitluck S."/>
            <person name="Ivanova N."/>
            <person name="Ovchinikova G."/>
            <person name="Pati A."/>
            <person name="Chen A."/>
            <person name="Palaniappan K."/>
            <person name="Mavromatis K."/>
            <person name="Liolios K."/>
            <person name="Brettin T."/>
            <person name="Fiebig A."/>
            <person name="Rohde M."/>
            <person name="Abt B."/>
            <person name="Goker M."/>
            <person name="Detter J.C."/>
            <person name="Woyke T."/>
            <person name="Bristow J."/>
            <person name="Eisen J.A."/>
            <person name="Markowitz V."/>
            <person name="Hugenholtz P."/>
            <person name="Kyrpides N.C."/>
            <person name="Klenk H.P."/>
            <person name="Lapidus A."/>
        </authorList>
    </citation>
    <scope>NUCLEOTIDE SEQUENCE [LARGE SCALE GENOMIC DNA]</scope>
    <source>
        <strain evidence="5">DSM 44963</strain>
    </source>
</reference>